<dbReference type="OrthoDB" id="1893065at2759"/>
<dbReference type="AlphaFoldDB" id="A0A8K0HDE7"/>
<dbReference type="Proteomes" id="UP000796880">
    <property type="component" value="Unassembled WGS sequence"/>
</dbReference>
<comment type="similarity">
    <text evidence="1">Belongs to the LOB domain-containing protein family.</text>
</comment>
<organism evidence="4 5">
    <name type="scientific">Rhamnella rubrinervis</name>
    <dbReference type="NCBI Taxonomy" id="2594499"/>
    <lineage>
        <taxon>Eukaryota</taxon>
        <taxon>Viridiplantae</taxon>
        <taxon>Streptophyta</taxon>
        <taxon>Embryophyta</taxon>
        <taxon>Tracheophyta</taxon>
        <taxon>Spermatophyta</taxon>
        <taxon>Magnoliopsida</taxon>
        <taxon>eudicotyledons</taxon>
        <taxon>Gunneridae</taxon>
        <taxon>Pentapetalae</taxon>
        <taxon>rosids</taxon>
        <taxon>fabids</taxon>
        <taxon>Rosales</taxon>
        <taxon>Rhamnaceae</taxon>
        <taxon>rhamnoid group</taxon>
        <taxon>Rhamneae</taxon>
        <taxon>Rhamnella</taxon>
    </lineage>
</organism>
<comment type="caution">
    <text evidence="4">The sequence shown here is derived from an EMBL/GenBank/DDBJ whole genome shotgun (WGS) entry which is preliminary data.</text>
</comment>
<evidence type="ECO:0000259" key="3">
    <source>
        <dbReference type="PROSITE" id="PS50891"/>
    </source>
</evidence>
<name>A0A8K0HDE7_9ROSA</name>
<dbReference type="InterPro" id="IPR004883">
    <property type="entry name" value="LOB"/>
</dbReference>
<dbReference type="PROSITE" id="PS50891">
    <property type="entry name" value="LOB"/>
    <property type="match status" value="1"/>
</dbReference>
<evidence type="ECO:0000256" key="1">
    <source>
        <dbReference type="ARBA" id="ARBA00005474"/>
    </source>
</evidence>
<dbReference type="PANTHER" id="PTHR31301:SF67">
    <property type="entry name" value="LOB DOMAIN-CONTAINING PROTEIN 22"/>
    <property type="match status" value="1"/>
</dbReference>
<dbReference type="Pfam" id="PF03195">
    <property type="entry name" value="LOB"/>
    <property type="match status" value="1"/>
</dbReference>
<evidence type="ECO:0000256" key="2">
    <source>
        <dbReference type="SAM" id="MobiDB-lite"/>
    </source>
</evidence>
<evidence type="ECO:0000313" key="5">
    <source>
        <dbReference type="Proteomes" id="UP000796880"/>
    </source>
</evidence>
<gene>
    <name evidence="4" type="ORF">FNV43_RR06691</name>
</gene>
<proteinExistence type="inferred from homology"/>
<protein>
    <recommendedName>
        <fullName evidence="3">LOB domain-containing protein</fullName>
    </recommendedName>
</protein>
<dbReference type="PANTHER" id="PTHR31301">
    <property type="entry name" value="LOB DOMAIN-CONTAINING PROTEIN 4-RELATED"/>
    <property type="match status" value="1"/>
</dbReference>
<sequence length="276" mass="31193">MTLNNSNTNNIINPSNSTINTTTTKGNGNTQACAACKYQRRKCAPDCVLAPYFPHDRQRQFLNAHKLFGVSNITKIIKNLDQPDKDKAMHTIIFQSDVRANDPVGGCYRIIREYQRQIEYYKAELDIVLHQLAICRTQAQHHQPLQIAESAGGGEPALNCEMVNVVDPLSLYNPMAMAAMQQPHYPCLQPQQDSYVSVVQNDHSNLQEDVSTWVIHDSELSLHSKQGINGDHDHDCHEDIKPLLEVPCERDETKFETSQDIVERRFVPSPQLLTSS</sequence>
<feature type="domain" description="LOB" evidence="3">
    <location>
        <begin position="31"/>
        <end position="132"/>
    </location>
</feature>
<accession>A0A8K0HDE7</accession>
<feature type="region of interest" description="Disordered" evidence="2">
    <location>
        <begin position="1"/>
        <end position="24"/>
    </location>
</feature>
<keyword evidence="5" id="KW-1185">Reference proteome</keyword>
<reference evidence="4" key="1">
    <citation type="submission" date="2020-03" db="EMBL/GenBank/DDBJ databases">
        <title>A high-quality chromosome-level genome assembly of a woody plant with both climbing and erect habits, Rhamnella rubrinervis.</title>
        <authorList>
            <person name="Lu Z."/>
            <person name="Yang Y."/>
            <person name="Zhu X."/>
            <person name="Sun Y."/>
        </authorList>
    </citation>
    <scope>NUCLEOTIDE SEQUENCE</scope>
    <source>
        <strain evidence="4">BYM</strain>
        <tissue evidence="4">Leaf</tissue>
    </source>
</reference>
<evidence type="ECO:0000313" key="4">
    <source>
        <dbReference type="EMBL" id="KAF3450602.1"/>
    </source>
</evidence>
<dbReference type="EMBL" id="VOIH02000003">
    <property type="protein sequence ID" value="KAF3450602.1"/>
    <property type="molecule type" value="Genomic_DNA"/>
</dbReference>